<comment type="function">
    <text evidence="9">Reversibly transfers an adenylyl group from ATP to 4'-phosphopantetheine, yielding dephospho-CoA (dPCoA) and pyrophosphate.</text>
</comment>
<protein>
    <recommendedName>
        <fullName evidence="9">Phosphopantetheine adenylyltransferase</fullName>
        <ecNumber evidence="9">2.7.7.3</ecNumber>
    </recommendedName>
    <alternativeName>
        <fullName evidence="9">Dephospho-CoA pyrophosphorylase</fullName>
    </alternativeName>
    <alternativeName>
        <fullName evidence="9">Pantetheine-phosphate adenylyltransferase</fullName>
        <shortName evidence="9">PPAT</shortName>
    </alternativeName>
</protein>
<dbReference type="PATRIC" id="fig|754476.3.peg.1255"/>
<proteinExistence type="inferred from homology"/>
<feature type="binding site" evidence="9">
    <location>
        <begin position="89"/>
        <end position="91"/>
    </location>
    <ligand>
        <name>ATP</name>
        <dbReference type="ChEBI" id="CHEBI:30616"/>
    </ligand>
</feature>
<feature type="binding site" evidence="9">
    <location>
        <position position="74"/>
    </location>
    <ligand>
        <name>substrate</name>
    </ligand>
</feature>
<feature type="binding site" evidence="9">
    <location>
        <position position="42"/>
    </location>
    <ligand>
        <name>substrate</name>
    </ligand>
</feature>
<dbReference type="PANTHER" id="PTHR21342:SF1">
    <property type="entry name" value="PHOSPHOPANTETHEINE ADENYLYLTRANSFERASE"/>
    <property type="match status" value="1"/>
</dbReference>
<dbReference type="InterPro" id="IPR014729">
    <property type="entry name" value="Rossmann-like_a/b/a_fold"/>
</dbReference>
<organism evidence="10 11">
    <name type="scientific">Methylophaga nitratireducenticrescens</name>
    <dbReference type="NCBI Taxonomy" id="754476"/>
    <lineage>
        <taxon>Bacteria</taxon>
        <taxon>Pseudomonadati</taxon>
        <taxon>Pseudomonadota</taxon>
        <taxon>Gammaproteobacteria</taxon>
        <taxon>Thiotrichales</taxon>
        <taxon>Piscirickettsiaceae</taxon>
        <taxon>Methylophaga</taxon>
    </lineage>
</organism>
<comment type="similarity">
    <text evidence="9">Belongs to the bacterial CoaD family.</text>
</comment>
<feature type="binding site" evidence="9">
    <location>
        <position position="10"/>
    </location>
    <ligand>
        <name>substrate</name>
    </ligand>
</feature>
<keyword evidence="5 9" id="KW-0067">ATP-binding</keyword>
<feature type="binding site" evidence="9">
    <location>
        <position position="88"/>
    </location>
    <ligand>
        <name>substrate</name>
    </ligand>
</feature>
<evidence type="ECO:0000313" key="11">
    <source>
        <dbReference type="Proteomes" id="UP000009144"/>
    </source>
</evidence>
<dbReference type="AlphaFoldDB" id="I1XI90"/>
<reference evidence="10 11" key="1">
    <citation type="journal article" date="2012" name="J. Bacteriol.">
        <title>Complete genome sequences of Methylophaga sp. strain JAM1 and Methylophaga sp. strain JAM7.</title>
        <authorList>
            <person name="Villeneuve C."/>
            <person name="Martineau C."/>
            <person name="Mauffrey F."/>
            <person name="Villemur R."/>
        </authorList>
    </citation>
    <scope>NUCLEOTIDE SEQUENCE [LARGE SCALE GENOMIC DNA]</scope>
    <source>
        <strain evidence="10 11">JAM1</strain>
    </source>
</reference>
<gene>
    <name evidence="9" type="primary">coaD</name>
    <name evidence="10" type="ordered locus">Q7A_1272</name>
</gene>
<dbReference type="PANTHER" id="PTHR21342">
    <property type="entry name" value="PHOSPHOPANTETHEINE ADENYLYLTRANSFERASE"/>
    <property type="match status" value="1"/>
</dbReference>
<dbReference type="EMBL" id="CP003390">
    <property type="protein sequence ID" value="AFI84109.1"/>
    <property type="molecule type" value="Genomic_DNA"/>
</dbReference>
<evidence type="ECO:0000256" key="4">
    <source>
        <dbReference type="ARBA" id="ARBA00022741"/>
    </source>
</evidence>
<reference evidence="10 11" key="2">
    <citation type="journal article" date="2013" name="Int. J. Syst. Evol. Microbiol.">
        <title>Methylophaga nitratireducenticrescens sp. nov. and Methylophaga frappieri sp. nov., isolated from the biofilm of the methanol-fed denitrification system treating the seawater at the Montreal Biodome.</title>
        <authorList>
            <person name="Villeneuve C."/>
            <person name="Martineau C."/>
            <person name="Mauffrey F."/>
            <person name="Villemur R."/>
        </authorList>
    </citation>
    <scope>NUCLEOTIDE SEQUENCE [LARGE SCALE GENOMIC DNA]</scope>
    <source>
        <strain evidence="10 11">JAM1</strain>
    </source>
</reference>
<evidence type="ECO:0000256" key="5">
    <source>
        <dbReference type="ARBA" id="ARBA00022840"/>
    </source>
</evidence>
<evidence type="ECO:0000256" key="1">
    <source>
        <dbReference type="ARBA" id="ARBA00022490"/>
    </source>
</evidence>
<dbReference type="Proteomes" id="UP000009144">
    <property type="component" value="Chromosome"/>
</dbReference>
<evidence type="ECO:0000256" key="8">
    <source>
        <dbReference type="ARBA" id="ARBA00029346"/>
    </source>
</evidence>
<feature type="site" description="Transition state stabilizer" evidence="9">
    <location>
        <position position="18"/>
    </location>
</feature>
<dbReference type="CDD" id="cd02163">
    <property type="entry name" value="PPAT"/>
    <property type="match status" value="1"/>
</dbReference>
<name>I1XI90_METNJ</name>
<dbReference type="eggNOG" id="COG0669">
    <property type="taxonomic scope" value="Bacteria"/>
</dbReference>
<dbReference type="Gene3D" id="3.40.50.620">
    <property type="entry name" value="HUPs"/>
    <property type="match status" value="1"/>
</dbReference>
<dbReference type="NCBIfam" id="TIGR01510">
    <property type="entry name" value="coaD_prev_kdtB"/>
    <property type="match status" value="1"/>
</dbReference>
<dbReference type="GO" id="GO:0004595">
    <property type="term" value="F:pantetheine-phosphate adenylyltransferase activity"/>
    <property type="evidence" value="ECO:0007669"/>
    <property type="project" value="UniProtKB-UniRule"/>
</dbReference>
<feature type="binding site" evidence="9">
    <location>
        <position position="99"/>
    </location>
    <ligand>
        <name>ATP</name>
        <dbReference type="ChEBI" id="CHEBI:30616"/>
    </ligand>
</feature>
<dbReference type="NCBIfam" id="TIGR00125">
    <property type="entry name" value="cyt_tran_rel"/>
    <property type="match status" value="1"/>
</dbReference>
<evidence type="ECO:0000313" key="10">
    <source>
        <dbReference type="EMBL" id="AFI84109.1"/>
    </source>
</evidence>
<evidence type="ECO:0000256" key="6">
    <source>
        <dbReference type="ARBA" id="ARBA00022842"/>
    </source>
</evidence>
<evidence type="ECO:0000256" key="2">
    <source>
        <dbReference type="ARBA" id="ARBA00022679"/>
    </source>
</evidence>
<evidence type="ECO:0000256" key="3">
    <source>
        <dbReference type="ARBA" id="ARBA00022695"/>
    </source>
</evidence>
<dbReference type="HOGENOM" id="CLU_100149_0_1_6"/>
<keyword evidence="7 9" id="KW-0173">Coenzyme A biosynthesis</keyword>
<evidence type="ECO:0000256" key="9">
    <source>
        <dbReference type="HAMAP-Rule" id="MF_00151"/>
    </source>
</evidence>
<sequence length="165" mass="18269">MSITAIYPGTFDPITHGHTDLVQRASRLFEKVIVAVAADTGKKPVFSIEQRLALAKQTLDDLPNIEITSFDGLLVNYAMQRNASVIIRGLRAVSDFEYEVQLAAMNRRLQWEVETLFLAPAEQFTFISSSLIRQIAALGGDVSQFVAPCVQQALQQQLADKKQSS</sequence>
<dbReference type="GO" id="GO:0005737">
    <property type="term" value="C:cytoplasm"/>
    <property type="evidence" value="ECO:0007669"/>
    <property type="project" value="UniProtKB-SubCell"/>
</dbReference>
<comment type="subcellular location">
    <subcellularLocation>
        <location evidence="9">Cytoplasm</location>
    </subcellularLocation>
</comment>
<dbReference type="Pfam" id="PF01467">
    <property type="entry name" value="CTP_transf_like"/>
    <property type="match status" value="1"/>
</dbReference>
<dbReference type="RefSeq" id="WP_014706482.1">
    <property type="nucleotide sequence ID" value="NC_017857.3"/>
</dbReference>
<feature type="binding site" evidence="9">
    <location>
        <position position="18"/>
    </location>
    <ligand>
        <name>ATP</name>
        <dbReference type="ChEBI" id="CHEBI:30616"/>
    </ligand>
</feature>
<comment type="catalytic activity">
    <reaction evidence="8 9">
        <text>(R)-4'-phosphopantetheine + ATP + H(+) = 3'-dephospho-CoA + diphosphate</text>
        <dbReference type="Rhea" id="RHEA:19801"/>
        <dbReference type="ChEBI" id="CHEBI:15378"/>
        <dbReference type="ChEBI" id="CHEBI:30616"/>
        <dbReference type="ChEBI" id="CHEBI:33019"/>
        <dbReference type="ChEBI" id="CHEBI:57328"/>
        <dbReference type="ChEBI" id="CHEBI:61723"/>
        <dbReference type="EC" id="2.7.7.3"/>
    </reaction>
</comment>
<dbReference type="OrthoDB" id="9806661at2"/>
<dbReference type="UniPathway" id="UPA00241">
    <property type="reaction ID" value="UER00355"/>
</dbReference>
<dbReference type="InterPro" id="IPR001980">
    <property type="entry name" value="PPAT"/>
</dbReference>
<keyword evidence="1 9" id="KW-0963">Cytoplasm</keyword>
<feature type="binding site" evidence="9">
    <location>
        <begin position="10"/>
        <end position="11"/>
    </location>
    <ligand>
        <name>ATP</name>
        <dbReference type="ChEBI" id="CHEBI:30616"/>
    </ligand>
</feature>
<keyword evidence="2 9" id="KW-0808">Transferase</keyword>
<dbReference type="InterPro" id="IPR004821">
    <property type="entry name" value="Cyt_trans-like"/>
</dbReference>
<keyword evidence="3 9" id="KW-0548">Nucleotidyltransferase</keyword>
<evidence type="ECO:0000256" key="7">
    <source>
        <dbReference type="ARBA" id="ARBA00022993"/>
    </source>
</evidence>
<keyword evidence="4 9" id="KW-0547">Nucleotide-binding</keyword>
<dbReference type="EC" id="2.7.7.3" evidence="9"/>
<feature type="binding site" evidence="9">
    <location>
        <begin position="124"/>
        <end position="130"/>
    </location>
    <ligand>
        <name>ATP</name>
        <dbReference type="ChEBI" id="CHEBI:30616"/>
    </ligand>
</feature>
<dbReference type="KEGG" id="mej:Q7A_1272"/>
<dbReference type="PRINTS" id="PR01020">
    <property type="entry name" value="LPSBIOSNTHSS"/>
</dbReference>
<dbReference type="HAMAP" id="MF_00151">
    <property type="entry name" value="PPAT_bact"/>
    <property type="match status" value="1"/>
</dbReference>
<keyword evidence="6 9" id="KW-0460">Magnesium</keyword>
<comment type="pathway">
    <text evidence="9">Cofactor biosynthesis; coenzyme A biosynthesis; CoA from (R)-pantothenate: step 4/5.</text>
</comment>
<dbReference type="GO" id="GO:0005524">
    <property type="term" value="F:ATP binding"/>
    <property type="evidence" value="ECO:0007669"/>
    <property type="project" value="UniProtKB-KW"/>
</dbReference>
<dbReference type="SUPFAM" id="SSF52374">
    <property type="entry name" value="Nucleotidylyl transferase"/>
    <property type="match status" value="1"/>
</dbReference>
<dbReference type="STRING" id="754476.Q7A_1272"/>
<comment type="cofactor">
    <cofactor evidence="9">
        <name>Mg(2+)</name>
        <dbReference type="ChEBI" id="CHEBI:18420"/>
    </cofactor>
</comment>
<accession>I1XI90</accession>
<dbReference type="GO" id="GO:0015937">
    <property type="term" value="P:coenzyme A biosynthetic process"/>
    <property type="evidence" value="ECO:0007669"/>
    <property type="project" value="UniProtKB-UniRule"/>
</dbReference>
<keyword evidence="11" id="KW-1185">Reference proteome</keyword>
<comment type="subunit">
    <text evidence="9">Homohexamer.</text>
</comment>